<gene>
    <name evidence="4" type="ORF">G3O08_04710</name>
</gene>
<evidence type="ECO:0000256" key="1">
    <source>
        <dbReference type="ARBA" id="ARBA00008936"/>
    </source>
</evidence>
<dbReference type="RefSeq" id="WP_163283521.1">
    <property type="nucleotide sequence ID" value="NZ_JAAGVY010000005.1"/>
</dbReference>
<proteinExistence type="inferred from homology"/>
<protein>
    <recommendedName>
        <fullName evidence="6">ATPase F1/V1/A1 complex alpha/beta subunit N-terminal domain-containing protein</fullName>
    </recommendedName>
</protein>
<dbReference type="AlphaFoldDB" id="A0A7K3WMC2"/>
<keyword evidence="3" id="KW-0066">ATP synthesis</keyword>
<evidence type="ECO:0000256" key="2">
    <source>
        <dbReference type="ARBA" id="ARBA00022448"/>
    </source>
</evidence>
<dbReference type="EMBL" id="JAAGVY010000005">
    <property type="protein sequence ID" value="NEN22800.1"/>
    <property type="molecule type" value="Genomic_DNA"/>
</dbReference>
<dbReference type="GO" id="GO:1902600">
    <property type="term" value="P:proton transmembrane transport"/>
    <property type="evidence" value="ECO:0007669"/>
    <property type="project" value="InterPro"/>
</dbReference>
<keyword evidence="2" id="KW-0813">Transport</keyword>
<accession>A0A7K3WMC2</accession>
<dbReference type="Proteomes" id="UP000486602">
    <property type="component" value="Unassembled WGS sequence"/>
</dbReference>
<comment type="caution">
    <text evidence="4">The sequence shown here is derived from an EMBL/GenBank/DDBJ whole genome shotgun (WGS) entry which is preliminary data.</text>
</comment>
<evidence type="ECO:0000313" key="4">
    <source>
        <dbReference type="EMBL" id="NEN22800.1"/>
    </source>
</evidence>
<reference evidence="4 5" key="1">
    <citation type="submission" date="2020-02" db="EMBL/GenBank/DDBJ databases">
        <title>Out from the shadows clarifying the taxonomy of the family Cryomorphaceae and related taxa by utilizing the GTDB taxonomic framework.</title>
        <authorList>
            <person name="Bowman J.P."/>
        </authorList>
    </citation>
    <scope>NUCLEOTIDE SEQUENCE [LARGE SCALE GENOMIC DNA]</scope>
    <source>
        <strain evidence="4 5">QSSC 1-22</strain>
    </source>
</reference>
<dbReference type="GO" id="GO:0006754">
    <property type="term" value="P:ATP biosynthetic process"/>
    <property type="evidence" value="ECO:0007669"/>
    <property type="project" value="UniProtKB-KW"/>
</dbReference>
<dbReference type="GO" id="GO:0016469">
    <property type="term" value="C:proton-transporting two-sector ATPase complex"/>
    <property type="evidence" value="ECO:0007669"/>
    <property type="project" value="UniProtKB-ARBA"/>
</dbReference>
<dbReference type="SUPFAM" id="SSF50615">
    <property type="entry name" value="N-terminal domain of alpha and beta subunits of F1 ATP synthase"/>
    <property type="match status" value="1"/>
</dbReference>
<keyword evidence="5" id="KW-1185">Reference proteome</keyword>
<evidence type="ECO:0008006" key="6">
    <source>
        <dbReference type="Google" id="ProtNLM"/>
    </source>
</evidence>
<comment type="similarity">
    <text evidence="1">Belongs to the ATPase alpha/beta chains family.</text>
</comment>
<sequence>MENEISSKSTGVVVATRGSVVDVRFEENLPSINSVVKTGKKLEIILV</sequence>
<evidence type="ECO:0000256" key="3">
    <source>
        <dbReference type="ARBA" id="ARBA00023310"/>
    </source>
</evidence>
<dbReference type="GO" id="GO:1902495">
    <property type="term" value="C:transmembrane transporter complex"/>
    <property type="evidence" value="ECO:0007669"/>
    <property type="project" value="UniProtKB-ARBA"/>
</dbReference>
<organism evidence="4 5">
    <name type="scientific">Cryomorpha ignava</name>
    <dbReference type="NCBI Taxonomy" id="101383"/>
    <lineage>
        <taxon>Bacteria</taxon>
        <taxon>Pseudomonadati</taxon>
        <taxon>Bacteroidota</taxon>
        <taxon>Flavobacteriia</taxon>
        <taxon>Flavobacteriales</taxon>
        <taxon>Cryomorphaceae</taxon>
        <taxon>Cryomorpha</taxon>
    </lineage>
</organism>
<evidence type="ECO:0000313" key="5">
    <source>
        <dbReference type="Proteomes" id="UP000486602"/>
    </source>
</evidence>
<dbReference type="Gene3D" id="2.40.10.170">
    <property type="match status" value="1"/>
</dbReference>
<name>A0A7K3WMC2_9FLAO</name>
<dbReference type="InterPro" id="IPR036121">
    <property type="entry name" value="ATPase_F1/V1/A1_a/bsu_N_sf"/>
</dbReference>